<sequence length="248" mass="28003">MVDSVVDGDVTDSDFLSKANENESSSSDSDIDRYASLRCATKKRLFGRDMPLYVVLGGGQPADIMLWRNKQISLGIFAGATVIWLLFEWIEYHLLTFLCHFLILSLAALFLWSSLVSFLNMAPPELPKVLLPEQVFVTVALVARNEFNRASRTFQDVASGKDLKKCLSMVAALWIVSVIGSWFSLLTLLYLAFVMLLTVPVLYEKHEDTVDAYARKGLVELKKQYAILDEKLLRKIPIPNSLLHKKQQ</sequence>
<dbReference type="PROSITE" id="PS50845">
    <property type="entry name" value="RETICULON"/>
    <property type="match status" value="1"/>
</dbReference>
<feature type="transmembrane region" description="Helical" evidence="6">
    <location>
        <begin position="171"/>
        <end position="197"/>
    </location>
</feature>
<dbReference type="Proteomes" id="UP001054252">
    <property type="component" value="Unassembled WGS sequence"/>
</dbReference>
<reference evidence="8 9" key="1">
    <citation type="journal article" date="2021" name="Commun. Biol.">
        <title>The genome of Shorea leprosula (Dipterocarpaceae) highlights the ecological relevance of drought in aseasonal tropical rainforests.</title>
        <authorList>
            <person name="Ng K.K.S."/>
            <person name="Kobayashi M.J."/>
            <person name="Fawcett J.A."/>
            <person name="Hatakeyama M."/>
            <person name="Paape T."/>
            <person name="Ng C.H."/>
            <person name="Ang C.C."/>
            <person name="Tnah L.H."/>
            <person name="Lee C.T."/>
            <person name="Nishiyama T."/>
            <person name="Sese J."/>
            <person name="O'Brien M.J."/>
            <person name="Copetti D."/>
            <person name="Mohd Noor M.I."/>
            <person name="Ong R.C."/>
            <person name="Putra M."/>
            <person name="Sireger I.Z."/>
            <person name="Indrioko S."/>
            <person name="Kosugi Y."/>
            <person name="Izuno A."/>
            <person name="Isagi Y."/>
            <person name="Lee S.L."/>
            <person name="Shimizu K.K."/>
        </authorList>
    </citation>
    <scope>NUCLEOTIDE SEQUENCE [LARGE SCALE GENOMIC DNA]</scope>
    <source>
        <strain evidence="8">214</strain>
    </source>
</reference>
<evidence type="ECO:0000256" key="6">
    <source>
        <dbReference type="RuleBase" id="RU363132"/>
    </source>
</evidence>
<keyword evidence="3 6" id="KW-0256">Endoplasmic reticulum</keyword>
<comment type="subcellular location">
    <subcellularLocation>
        <location evidence="1 6">Endoplasmic reticulum membrane</location>
        <topology evidence="1 6">Multi-pass membrane protein</topology>
    </subcellularLocation>
</comment>
<gene>
    <name evidence="8" type="ORF">SLEP1_g30830</name>
</gene>
<evidence type="ECO:0000313" key="9">
    <source>
        <dbReference type="Proteomes" id="UP001054252"/>
    </source>
</evidence>
<evidence type="ECO:0000256" key="2">
    <source>
        <dbReference type="ARBA" id="ARBA00022692"/>
    </source>
</evidence>
<dbReference type="Pfam" id="PF02453">
    <property type="entry name" value="Reticulon"/>
    <property type="match status" value="1"/>
</dbReference>
<comment type="caution">
    <text evidence="8">The sequence shown here is derived from an EMBL/GenBank/DDBJ whole genome shotgun (WGS) entry which is preliminary data.</text>
</comment>
<evidence type="ECO:0000256" key="3">
    <source>
        <dbReference type="ARBA" id="ARBA00022824"/>
    </source>
</evidence>
<keyword evidence="9" id="KW-1185">Reference proteome</keyword>
<dbReference type="AlphaFoldDB" id="A0AAV5K1F4"/>
<dbReference type="EMBL" id="BPVZ01000056">
    <property type="protein sequence ID" value="GKV20749.1"/>
    <property type="molecule type" value="Genomic_DNA"/>
</dbReference>
<keyword evidence="2 6" id="KW-0812">Transmembrane</keyword>
<keyword evidence="4 6" id="KW-1133">Transmembrane helix</keyword>
<organism evidence="8 9">
    <name type="scientific">Rubroshorea leprosula</name>
    <dbReference type="NCBI Taxonomy" id="152421"/>
    <lineage>
        <taxon>Eukaryota</taxon>
        <taxon>Viridiplantae</taxon>
        <taxon>Streptophyta</taxon>
        <taxon>Embryophyta</taxon>
        <taxon>Tracheophyta</taxon>
        <taxon>Spermatophyta</taxon>
        <taxon>Magnoliopsida</taxon>
        <taxon>eudicotyledons</taxon>
        <taxon>Gunneridae</taxon>
        <taxon>Pentapetalae</taxon>
        <taxon>rosids</taxon>
        <taxon>malvids</taxon>
        <taxon>Malvales</taxon>
        <taxon>Dipterocarpaceae</taxon>
        <taxon>Rubroshorea</taxon>
    </lineage>
</organism>
<feature type="transmembrane region" description="Helical" evidence="6">
    <location>
        <begin position="97"/>
        <end position="119"/>
    </location>
</feature>
<feature type="transmembrane region" description="Helical" evidence="6">
    <location>
        <begin position="72"/>
        <end position="90"/>
    </location>
</feature>
<dbReference type="InterPro" id="IPR003388">
    <property type="entry name" value="Reticulon"/>
</dbReference>
<feature type="domain" description="Reticulon" evidence="7">
    <location>
        <begin position="61"/>
        <end position="248"/>
    </location>
</feature>
<protein>
    <recommendedName>
        <fullName evidence="6">Reticulon-like protein</fullName>
    </recommendedName>
</protein>
<evidence type="ECO:0000259" key="7">
    <source>
        <dbReference type="PROSITE" id="PS50845"/>
    </source>
</evidence>
<evidence type="ECO:0000256" key="1">
    <source>
        <dbReference type="ARBA" id="ARBA00004477"/>
    </source>
</evidence>
<accession>A0AAV5K1F4</accession>
<proteinExistence type="predicted"/>
<keyword evidence="5 6" id="KW-0472">Membrane</keyword>
<dbReference type="GO" id="GO:0005789">
    <property type="term" value="C:endoplasmic reticulum membrane"/>
    <property type="evidence" value="ECO:0007669"/>
    <property type="project" value="UniProtKB-SubCell"/>
</dbReference>
<evidence type="ECO:0000313" key="8">
    <source>
        <dbReference type="EMBL" id="GKV20749.1"/>
    </source>
</evidence>
<dbReference type="InterPro" id="IPR045064">
    <property type="entry name" value="Reticulon-like"/>
</dbReference>
<name>A0AAV5K1F4_9ROSI</name>
<evidence type="ECO:0000256" key="4">
    <source>
        <dbReference type="ARBA" id="ARBA00022989"/>
    </source>
</evidence>
<evidence type="ECO:0000256" key="5">
    <source>
        <dbReference type="ARBA" id="ARBA00023136"/>
    </source>
</evidence>
<dbReference type="GO" id="GO:0009617">
    <property type="term" value="P:response to bacterium"/>
    <property type="evidence" value="ECO:0007669"/>
    <property type="project" value="InterPro"/>
</dbReference>
<dbReference type="PANTHER" id="PTHR10994:SF177">
    <property type="entry name" value="RETICULON-LIKE PROTEIN B15"/>
    <property type="match status" value="1"/>
</dbReference>
<dbReference type="PANTHER" id="PTHR10994">
    <property type="entry name" value="RETICULON"/>
    <property type="match status" value="1"/>
</dbReference>